<dbReference type="AlphaFoldDB" id="A0A9Q1HT65"/>
<gene>
    <name evidence="1" type="ORF">COCON_G00183150</name>
</gene>
<comment type="caution">
    <text evidence="1">The sequence shown here is derived from an EMBL/GenBank/DDBJ whole genome shotgun (WGS) entry which is preliminary data.</text>
</comment>
<dbReference type="Proteomes" id="UP001152803">
    <property type="component" value="Unassembled WGS sequence"/>
</dbReference>
<evidence type="ECO:0000313" key="2">
    <source>
        <dbReference type="Proteomes" id="UP001152803"/>
    </source>
</evidence>
<evidence type="ECO:0000313" key="1">
    <source>
        <dbReference type="EMBL" id="KAJ8259303.1"/>
    </source>
</evidence>
<dbReference type="EMBL" id="JAFJMO010000013">
    <property type="protein sequence ID" value="KAJ8259303.1"/>
    <property type="molecule type" value="Genomic_DNA"/>
</dbReference>
<proteinExistence type="predicted"/>
<accession>A0A9Q1HT65</accession>
<protein>
    <submittedName>
        <fullName evidence="1">Uncharacterized protein</fullName>
    </submittedName>
</protein>
<sequence>MCSWHEPCPNPDGRNVLSGAEWASQRSVASGPCRRGGAQLAAASPGNGRVRFLQASARSAARDVSSD</sequence>
<reference evidence="1" key="1">
    <citation type="journal article" date="2023" name="Science">
        <title>Genome structures resolve the early diversification of teleost fishes.</title>
        <authorList>
            <person name="Parey E."/>
            <person name="Louis A."/>
            <person name="Montfort J."/>
            <person name="Bouchez O."/>
            <person name="Roques C."/>
            <person name="Iampietro C."/>
            <person name="Lluch J."/>
            <person name="Castinel A."/>
            <person name="Donnadieu C."/>
            <person name="Desvignes T."/>
            <person name="Floi Bucao C."/>
            <person name="Jouanno E."/>
            <person name="Wen M."/>
            <person name="Mejri S."/>
            <person name="Dirks R."/>
            <person name="Jansen H."/>
            <person name="Henkel C."/>
            <person name="Chen W.J."/>
            <person name="Zahm M."/>
            <person name="Cabau C."/>
            <person name="Klopp C."/>
            <person name="Thompson A.W."/>
            <person name="Robinson-Rechavi M."/>
            <person name="Braasch I."/>
            <person name="Lecointre G."/>
            <person name="Bobe J."/>
            <person name="Postlethwait J.H."/>
            <person name="Berthelot C."/>
            <person name="Roest Crollius H."/>
            <person name="Guiguen Y."/>
        </authorList>
    </citation>
    <scope>NUCLEOTIDE SEQUENCE</scope>
    <source>
        <strain evidence="1">Concon-B</strain>
    </source>
</reference>
<keyword evidence="2" id="KW-1185">Reference proteome</keyword>
<organism evidence="1 2">
    <name type="scientific">Conger conger</name>
    <name type="common">Conger eel</name>
    <name type="synonym">Muraena conger</name>
    <dbReference type="NCBI Taxonomy" id="82655"/>
    <lineage>
        <taxon>Eukaryota</taxon>
        <taxon>Metazoa</taxon>
        <taxon>Chordata</taxon>
        <taxon>Craniata</taxon>
        <taxon>Vertebrata</taxon>
        <taxon>Euteleostomi</taxon>
        <taxon>Actinopterygii</taxon>
        <taxon>Neopterygii</taxon>
        <taxon>Teleostei</taxon>
        <taxon>Anguilliformes</taxon>
        <taxon>Congridae</taxon>
        <taxon>Conger</taxon>
    </lineage>
</organism>
<name>A0A9Q1HT65_CONCO</name>